<evidence type="ECO:0000313" key="1">
    <source>
        <dbReference type="EMBL" id="MFC5731172.1"/>
    </source>
</evidence>
<name>A0ABW0ZKZ9_9ACTN</name>
<protein>
    <submittedName>
        <fullName evidence="1">HAD family hydrolase</fullName>
        <ecNumber evidence="1">3.1.3.-</ecNumber>
    </submittedName>
</protein>
<dbReference type="RefSeq" id="WP_136435407.1">
    <property type="nucleotide sequence ID" value="NZ_JBHSNS010000013.1"/>
</dbReference>
<comment type="caution">
    <text evidence="1">The sequence shown here is derived from an EMBL/GenBank/DDBJ whole genome shotgun (WGS) entry which is preliminary data.</text>
</comment>
<dbReference type="GO" id="GO:0016787">
    <property type="term" value="F:hydrolase activity"/>
    <property type="evidence" value="ECO:0007669"/>
    <property type="project" value="UniProtKB-KW"/>
</dbReference>
<dbReference type="InterPro" id="IPR023214">
    <property type="entry name" value="HAD_sf"/>
</dbReference>
<keyword evidence="1" id="KW-0378">Hydrolase</keyword>
<keyword evidence="2" id="KW-1185">Reference proteome</keyword>
<dbReference type="Proteomes" id="UP001596072">
    <property type="component" value="Unassembled WGS sequence"/>
</dbReference>
<accession>A0ABW0ZKZ9</accession>
<evidence type="ECO:0000313" key="2">
    <source>
        <dbReference type="Proteomes" id="UP001596072"/>
    </source>
</evidence>
<sequence length="317" mass="35334">MPPAIYTQNVIALIWDFDKTLTHGYMQEPLFEAYDVDARTFWDESNELAEYYSRVGCKVSKDTVYLNHMLSYVQHGVFKDLTNDKLREIGAAIELAPGIPEFFDRMRQLVLANERYRRHEVRVEHYVVSTGLRAMIEGSKLFKHVDGVWACDLLPAAAPPGYREQLEATSEVVAQVGYTIDNTSKTRAIFEINKGVNVQEGGRVDVNSVIPEDSRRVPIRNMIYIADGPSDVPSFSVINKMGGKTFGVYAPGESNYNNAAELEEQGRVNSIALADYGEGTAADMWLSRSIRQIADGIVSNRERALASYGAAPGHVVT</sequence>
<gene>
    <name evidence="1" type="ORF">ACFPQB_19835</name>
</gene>
<dbReference type="SUPFAM" id="SSF56784">
    <property type="entry name" value="HAD-like"/>
    <property type="match status" value="1"/>
</dbReference>
<dbReference type="EMBL" id="JBHSNS010000013">
    <property type="protein sequence ID" value="MFC5731172.1"/>
    <property type="molecule type" value="Genomic_DNA"/>
</dbReference>
<dbReference type="InterPro" id="IPR036412">
    <property type="entry name" value="HAD-like_sf"/>
</dbReference>
<organism evidence="1 2">
    <name type="scientific">Nocardioides vastitatis</name>
    <dbReference type="NCBI Taxonomy" id="2568655"/>
    <lineage>
        <taxon>Bacteria</taxon>
        <taxon>Bacillati</taxon>
        <taxon>Actinomycetota</taxon>
        <taxon>Actinomycetes</taxon>
        <taxon>Propionibacteriales</taxon>
        <taxon>Nocardioidaceae</taxon>
        <taxon>Nocardioides</taxon>
    </lineage>
</organism>
<dbReference type="EC" id="3.1.3.-" evidence="1"/>
<proteinExistence type="predicted"/>
<reference evidence="2" key="1">
    <citation type="journal article" date="2019" name="Int. J. Syst. Evol. Microbiol.">
        <title>The Global Catalogue of Microorganisms (GCM) 10K type strain sequencing project: providing services to taxonomists for standard genome sequencing and annotation.</title>
        <authorList>
            <consortium name="The Broad Institute Genomics Platform"/>
            <consortium name="The Broad Institute Genome Sequencing Center for Infectious Disease"/>
            <person name="Wu L."/>
            <person name="Ma J."/>
        </authorList>
    </citation>
    <scope>NUCLEOTIDE SEQUENCE [LARGE SCALE GENOMIC DNA]</scope>
    <source>
        <strain evidence="2">YIM 94188</strain>
    </source>
</reference>
<dbReference type="Gene3D" id="3.40.50.1000">
    <property type="entry name" value="HAD superfamily/HAD-like"/>
    <property type="match status" value="1"/>
</dbReference>